<evidence type="ECO:0000313" key="1">
    <source>
        <dbReference type="EMBL" id="CEG15786.1"/>
    </source>
</evidence>
<dbReference type="Proteomes" id="UP000653002">
    <property type="component" value="Unassembled WGS sequence"/>
</dbReference>
<keyword evidence="3" id="KW-1185">Reference proteome</keyword>
<sequence length="108" mass="12261">MENLFNTPVTAVEVWGRAYLVSLHSYSSKKARKKADKALKIYLKRMTSLNSAENKVSHENPQYRPSFGSLWDFVEFKSEVPEGVGAEQHEAFVRAANASQARCRQARL</sequence>
<protein>
    <submittedName>
        <fullName evidence="1">Uncharacterized protein</fullName>
    </submittedName>
</protein>
<dbReference type="RefSeq" id="WP_125459535.1">
    <property type="nucleotide sequence ID" value="NZ_CAVLHM010000037.1"/>
</dbReference>
<gene>
    <name evidence="2" type="ORF">GUH15_17040</name>
    <name evidence="1" type="ORF">XAC3562_210250</name>
</gene>
<reference evidence="2" key="2">
    <citation type="submission" date="2020-01" db="EMBL/GenBank/DDBJ databases">
        <authorList>
            <person name="Richard D."/>
        </authorList>
    </citation>
    <scope>NUCLEOTIDE SEQUENCE</scope>
    <source>
        <strain evidence="2">JP541</strain>
    </source>
</reference>
<comment type="caution">
    <text evidence="1">The sequence shown here is derived from an EMBL/GenBank/DDBJ whole genome shotgun (WGS) entry which is preliminary data.</text>
</comment>
<dbReference type="AlphaFoldDB" id="A0A0U5FBK0"/>
<name>A0A0U5FBK0_XANCI</name>
<dbReference type="EMBL" id="JAABFR010001269">
    <property type="protein sequence ID" value="MBD4337729.1"/>
    <property type="molecule type" value="Genomic_DNA"/>
</dbReference>
<evidence type="ECO:0000313" key="2">
    <source>
        <dbReference type="EMBL" id="MBD4337729.1"/>
    </source>
</evidence>
<proteinExistence type="predicted"/>
<organism evidence="1 3">
    <name type="scientific">Xanthomonas citri pv. citri</name>
    <dbReference type="NCBI Taxonomy" id="611301"/>
    <lineage>
        <taxon>Bacteria</taxon>
        <taxon>Pseudomonadati</taxon>
        <taxon>Pseudomonadota</taxon>
        <taxon>Gammaproteobacteria</taxon>
        <taxon>Lysobacterales</taxon>
        <taxon>Lysobacteraceae</taxon>
        <taxon>Xanthomonas</taxon>
    </lineage>
</organism>
<dbReference type="Proteomes" id="UP000052230">
    <property type="component" value="Unassembled WGS sequence"/>
</dbReference>
<evidence type="ECO:0000313" key="3">
    <source>
        <dbReference type="Proteomes" id="UP000052230"/>
    </source>
</evidence>
<accession>A0A0U5FBK0</accession>
<dbReference type="EMBL" id="CCXZ01000113">
    <property type="protein sequence ID" value="CEG15786.1"/>
    <property type="molecule type" value="Genomic_DNA"/>
</dbReference>
<reference evidence="1 3" key="1">
    <citation type="submission" date="2014-09" db="EMBL/GenBank/DDBJ databases">
        <authorList>
            <person name="Regsiter A."/>
        </authorList>
    </citation>
    <scope>NUCLEOTIDE SEQUENCE [LARGE SCALE GENOMIC DNA]</scope>
</reference>